<dbReference type="GO" id="GO:0016567">
    <property type="term" value="P:protein ubiquitination"/>
    <property type="evidence" value="ECO:0007669"/>
    <property type="project" value="InterPro"/>
</dbReference>
<dbReference type="Gene3D" id="3.40.50.410">
    <property type="entry name" value="von Willebrand factor, type A domain"/>
    <property type="match status" value="1"/>
</dbReference>
<dbReference type="InterPro" id="IPR003613">
    <property type="entry name" value="Ubox_domain"/>
</dbReference>
<dbReference type="Gene3D" id="3.10.110.10">
    <property type="entry name" value="Ubiquitin Conjugating Enzyme"/>
    <property type="match status" value="1"/>
</dbReference>
<sequence length="1102" mass="125652">MRFESINSPQLHTFIYLNTGISTDKMEKIFKSLKKFRLEDYYKKFIDLGIKEELDFFDSVDDKTLKDMNFSQAERNRYDKMLAYLQRIGNAPPPEMQGMPVMKSLTSFYVSYRFPKCPEIQEITDLDPSQNTVEDLMLRICHENKDNMSVCLYTVDGMPLTDDPFFNTWSLKDRHIENGSELYAIFTPSENLLHSTQRQTETNIKIKNEGSSVIRCHIMLQADFEIKVDFESDTLREVTQRLSLESGIPTEVLHIRGEEYNHVENLNKIGITEDSVLQFSLSSLGDEKPSQNIFFQNDVIPSVRQTNKGLSVFLSTLYAIKLRHCGEEFKKVVACIRRLSGCNALAQSLFQMICGNSHVTKNQKIAVVEGLYFLFRELLPGLNERSGPKTIEDGDVFENANICWAYLIAQGQNESNDLENYATMSLKAYPTGKRLSEPVRVPGIPDVFEKSYIVEKITDGVKIPNCDEENLLESSIQRASDVEKILLSLPPSFDRFPLWISHSSTPQGCNFQIEKKKTFSDMFEDVKQFSHLIVTPPLQLAYMGIEGPLLVYLSEDNLGVYLSKDKALPSDIKVFDCLTGKETNRNVKHLAEDLNDNRTDNTFKVSKTPKEAIVVLFDSSSSMMGKCYDTATQMKRIDAVKQIFDSFSNRSMAYDCANVICLVKFNTKVETVLKFTENLESFKEQVHAIEASGCTRLYDALVLGVSELEDIRKRFPACRCRILCLTDGTDYRSTHNPVTIARELINKNIVVDAVLVGTADNTILHGISYVTGGYCFKPENAKAALKLLEMETVLSMELRAERTKVPASSIKTEEDLTNIFTTHGYDEKPEMKLPAQIKEKVVRTESVLKKKIRESKSGRFMEKDKRILEELKSLHCDPHPYCSVYPSETDFTFWRIVMKGPPETPYEKGTFELYCEFGRDYPVKPPVVRFYTPIYHCNINNVGRICHNIFDRNYSADVTMREILDAVYGLLIVPEADDPLDSVLAEEFQTNKDVYEQAAKDYAAINACQSMESIEKTYIGESNVQVPHHLKCPLSGTIFIDPVQAKGGHVYERRAIEEHLKTDKLDPVTRNTLSSTDLKQDKHMRRSVVEFRTSQLEGSESE</sequence>
<feature type="domain" description="UBC core" evidence="1">
    <location>
        <begin position="862"/>
        <end position="1008"/>
    </location>
</feature>
<dbReference type="SUPFAM" id="SSF57850">
    <property type="entry name" value="RING/U-box"/>
    <property type="match status" value="1"/>
</dbReference>
<dbReference type="PANTHER" id="PTHR24068">
    <property type="entry name" value="UBIQUITIN-CONJUGATING ENZYME E2"/>
    <property type="match status" value="1"/>
</dbReference>
<evidence type="ECO:0000259" key="3">
    <source>
        <dbReference type="PROSITE" id="PS51698"/>
    </source>
</evidence>
<dbReference type="AlphaFoldDB" id="A0AAN9DDH4"/>
<dbReference type="EMBL" id="JAYKXH010000005">
    <property type="protein sequence ID" value="KAK7169097.1"/>
    <property type="molecule type" value="Genomic_DNA"/>
</dbReference>
<dbReference type="SMART" id="SM00504">
    <property type="entry name" value="Ubox"/>
    <property type="match status" value="1"/>
</dbReference>
<dbReference type="CDD" id="cd16655">
    <property type="entry name" value="RING-Ubox_WDSUB1-like"/>
    <property type="match status" value="1"/>
</dbReference>
<gene>
    <name evidence="4" type="ORF">R3I93_005175</name>
</gene>
<evidence type="ECO:0000259" key="2">
    <source>
        <dbReference type="PROSITE" id="PS50234"/>
    </source>
</evidence>
<dbReference type="InterPro" id="IPR002035">
    <property type="entry name" value="VWF_A"/>
</dbReference>
<dbReference type="SUPFAM" id="SSF54495">
    <property type="entry name" value="UBC-like"/>
    <property type="match status" value="1"/>
</dbReference>
<dbReference type="InterPro" id="IPR000608">
    <property type="entry name" value="UBC"/>
</dbReference>
<dbReference type="PROSITE" id="PS50127">
    <property type="entry name" value="UBC_2"/>
    <property type="match status" value="1"/>
</dbReference>
<dbReference type="Pfam" id="PF13519">
    <property type="entry name" value="VWA_2"/>
    <property type="match status" value="1"/>
</dbReference>
<reference evidence="4 5" key="1">
    <citation type="submission" date="2024-02" db="EMBL/GenBank/DDBJ databases">
        <title>Chromosome-level genome assembly of the Eurasian Minnow (Phoxinus phoxinus).</title>
        <authorList>
            <person name="Oriowo T.O."/>
            <person name="Martin S."/>
            <person name="Stange M."/>
            <person name="Chrysostomakis Y."/>
            <person name="Brown T."/>
            <person name="Winkler S."/>
            <person name="Kukowka S."/>
            <person name="Myers E.W."/>
            <person name="Bohne A."/>
        </authorList>
    </citation>
    <scope>NUCLEOTIDE SEQUENCE [LARGE SCALE GENOMIC DNA]</scope>
    <source>
        <strain evidence="4">ZFMK-TIS-60720</strain>
        <tissue evidence="4">Whole Organism</tissue>
    </source>
</reference>
<dbReference type="SMART" id="SM00327">
    <property type="entry name" value="VWA"/>
    <property type="match status" value="1"/>
</dbReference>
<evidence type="ECO:0000259" key="1">
    <source>
        <dbReference type="PROSITE" id="PS50127"/>
    </source>
</evidence>
<dbReference type="Gene3D" id="3.30.40.10">
    <property type="entry name" value="Zinc/RING finger domain, C3HC4 (zinc finger)"/>
    <property type="match status" value="1"/>
</dbReference>
<dbReference type="Proteomes" id="UP001364617">
    <property type="component" value="Unassembled WGS sequence"/>
</dbReference>
<dbReference type="Pfam" id="PF00179">
    <property type="entry name" value="UQ_con"/>
    <property type="match status" value="1"/>
</dbReference>
<protein>
    <submittedName>
        <fullName evidence="4">Uncharacterized protein</fullName>
    </submittedName>
</protein>
<dbReference type="InterPro" id="IPR016135">
    <property type="entry name" value="UBQ-conjugating_enzyme/RWD"/>
</dbReference>
<dbReference type="PROSITE" id="PS51698">
    <property type="entry name" value="U_BOX"/>
    <property type="match status" value="1"/>
</dbReference>
<feature type="domain" description="VWFA" evidence="2">
    <location>
        <begin position="612"/>
        <end position="793"/>
    </location>
</feature>
<dbReference type="SMART" id="SM00212">
    <property type="entry name" value="UBCc"/>
    <property type="match status" value="1"/>
</dbReference>
<name>A0AAN9DDH4_9TELE</name>
<feature type="domain" description="U-box" evidence="3">
    <location>
        <begin position="1025"/>
        <end position="1098"/>
    </location>
</feature>
<evidence type="ECO:0000313" key="5">
    <source>
        <dbReference type="Proteomes" id="UP001364617"/>
    </source>
</evidence>
<proteinExistence type="predicted"/>
<accession>A0AAN9DDH4</accession>
<comment type="caution">
    <text evidence="4">The sequence shown here is derived from an EMBL/GenBank/DDBJ whole genome shotgun (WGS) entry which is preliminary data.</text>
</comment>
<dbReference type="InterPro" id="IPR036465">
    <property type="entry name" value="vWFA_dom_sf"/>
</dbReference>
<dbReference type="CDD" id="cd23833">
    <property type="entry name" value="UBCc_ApmR795-like"/>
    <property type="match status" value="1"/>
</dbReference>
<evidence type="ECO:0000313" key="4">
    <source>
        <dbReference type="EMBL" id="KAK7169097.1"/>
    </source>
</evidence>
<dbReference type="SUPFAM" id="SSF53300">
    <property type="entry name" value="vWA-like"/>
    <property type="match status" value="1"/>
</dbReference>
<dbReference type="CDD" id="cd00198">
    <property type="entry name" value="vWFA"/>
    <property type="match status" value="1"/>
</dbReference>
<keyword evidence="5" id="KW-1185">Reference proteome</keyword>
<dbReference type="PROSITE" id="PS50234">
    <property type="entry name" value="VWFA"/>
    <property type="match status" value="1"/>
</dbReference>
<dbReference type="Pfam" id="PF04564">
    <property type="entry name" value="U-box"/>
    <property type="match status" value="1"/>
</dbReference>
<dbReference type="GO" id="GO:0004842">
    <property type="term" value="F:ubiquitin-protein transferase activity"/>
    <property type="evidence" value="ECO:0007669"/>
    <property type="project" value="InterPro"/>
</dbReference>
<organism evidence="4 5">
    <name type="scientific">Phoxinus phoxinus</name>
    <name type="common">Eurasian minnow</name>
    <dbReference type="NCBI Taxonomy" id="58324"/>
    <lineage>
        <taxon>Eukaryota</taxon>
        <taxon>Metazoa</taxon>
        <taxon>Chordata</taxon>
        <taxon>Craniata</taxon>
        <taxon>Vertebrata</taxon>
        <taxon>Euteleostomi</taxon>
        <taxon>Actinopterygii</taxon>
        <taxon>Neopterygii</taxon>
        <taxon>Teleostei</taxon>
        <taxon>Ostariophysi</taxon>
        <taxon>Cypriniformes</taxon>
        <taxon>Leuciscidae</taxon>
        <taxon>Phoxininae</taxon>
        <taxon>Phoxinus</taxon>
    </lineage>
</organism>
<dbReference type="InterPro" id="IPR013083">
    <property type="entry name" value="Znf_RING/FYVE/PHD"/>
</dbReference>